<gene>
    <name evidence="1" type="ORF">BRPE64_CCDS05160</name>
</gene>
<reference evidence="1 2" key="1">
    <citation type="journal article" date="2013" name="Genome Announc.">
        <title>Complete Genome Sequence of Burkholderia sp. Strain RPE64, Bacterial Symbiont of the Bean Bug Riptortus pedestris.</title>
        <authorList>
            <person name="Shibata T.F."/>
            <person name="Maeda T."/>
            <person name="Nikoh N."/>
            <person name="Yamaguchi K."/>
            <person name="Oshima K."/>
            <person name="Hattori M."/>
            <person name="Nishiyama T."/>
            <person name="Hasebe M."/>
            <person name="Fukatsu T."/>
            <person name="Kikuchi Y."/>
            <person name="Shigenobu S."/>
        </authorList>
    </citation>
    <scope>NUCLEOTIDE SEQUENCE [LARGE SCALE GENOMIC DNA]</scope>
</reference>
<dbReference type="PATRIC" id="fig|758793.3.peg.4829"/>
<evidence type="ECO:0000313" key="1">
    <source>
        <dbReference type="EMBL" id="BAN26599.1"/>
    </source>
</evidence>
<evidence type="ECO:0000313" key="2">
    <source>
        <dbReference type="Proteomes" id="UP000013966"/>
    </source>
</evidence>
<dbReference type="Proteomes" id="UP000013966">
    <property type="component" value="Chromosome 3"/>
</dbReference>
<dbReference type="HOGENOM" id="CLU_2877128_0_0_4"/>
<organism evidence="1 2">
    <name type="scientific">Caballeronia insecticola</name>
    <dbReference type="NCBI Taxonomy" id="758793"/>
    <lineage>
        <taxon>Bacteria</taxon>
        <taxon>Pseudomonadati</taxon>
        <taxon>Pseudomonadota</taxon>
        <taxon>Betaproteobacteria</taxon>
        <taxon>Burkholderiales</taxon>
        <taxon>Burkholderiaceae</taxon>
        <taxon>Caballeronia</taxon>
    </lineage>
</organism>
<dbReference type="Gene3D" id="3.20.20.80">
    <property type="entry name" value="Glycosidases"/>
    <property type="match status" value="1"/>
</dbReference>
<name>R4WPU3_9BURK</name>
<sequence>MPSLSSSQAPSNARIAYDRYSLMIEGQRVILNGGEVHYNRMPLWRDNPDERRATIKLRMSRQK</sequence>
<dbReference type="AlphaFoldDB" id="R4WPU3"/>
<proteinExistence type="predicted"/>
<dbReference type="KEGG" id="buo:BRPE64_CCDS05160"/>
<accession>R4WPU3</accession>
<dbReference type="EMBL" id="AP013060">
    <property type="protein sequence ID" value="BAN26599.1"/>
    <property type="molecule type" value="Genomic_DNA"/>
</dbReference>
<reference evidence="1 2" key="2">
    <citation type="journal article" date="2018" name="Int. J. Syst. Evol. Microbiol.">
        <title>Burkholderia insecticola sp. nov., a gut symbiotic bacterium of the bean bug Riptortus pedestris.</title>
        <authorList>
            <person name="Takeshita K."/>
            <person name="Tamaki H."/>
            <person name="Ohbayashi T."/>
            <person name="Meng X.-Y."/>
            <person name="Sone T."/>
            <person name="Mitani Y."/>
            <person name="Peeters C."/>
            <person name="Kikuchi Y."/>
            <person name="Vandamme P."/>
        </authorList>
    </citation>
    <scope>NUCLEOTIDE SEQUENCE [LARGE SCALE GENOMIC DNA]</scope>
    <source>
        <strain evidence="1">RPE64</strain>
    </source>
</reference>
<protein>
    <submittedName>
        <fullName evidence="1">Beta-galactosidase</fullName>
    </submittedName>
</protein>
<keyword evidence="2" id="KW-1185">Reference proteome</keyword>